<dbReference type="Gene3D" id="3.90.470.20">
    <property type="entry name" value="4'-phosphopantetheinyl transferase domain"/>
    <property type="match status" value="2"/>
</dbReference>
<name>A0A1M5A7K1_9BACL</name>
<sequence length="254" mass="29869">MNWYTPSSFVGLHGNDVHLWWIDVERFLHQRSSLFHLLSTMEQEQARRFVFTDDQNRYIVIHGICRLILSRYMNCFPQSIRYGTEQNGKPILIQAEEPTIHFNLSHSATKAVIALSFSQVGIDVEKMKENIPLDELVPHFMSMKEREEFYWLPRTVKTAAFYRCWTRKEAYVKAIGHGLSYPIKEIDVSIALKPILRDRVIPKNEQMWQIVNIPQVDEYMVSLVTKRQSISPSLLRYTDALFPFPPKQRANPLR</sequence>
<dbReference type="EMBL" id="FQVL01000012">
    <property type="protein sequence ID" value="SHF25986.1"/>
    <property type="molecule type" value="Genomic_DNA"/>
</dbReference>
<protein>
    <submittedName>
        <fullName evidence="5">4'-phosphopantetheinyl transferase</fullName>
    </submittedName>
</protein>
<dbReference type="InterPro" id="IPR037143">
    <property type="entry name" value="4-PPantetheinyl_Trfase_dom_sf"/>
</dbReference>
<evidence type="ECO:0000313" key="6">
    <source>
        <dbReference type="Proteomes" id="UP000184476"/>
    </source>
</evidence>
<dbReference type="PANTHER" id="PTHR12215:SF10">
    <property type="entry name" value="L-AMINOADIPATE-SEMIALDEHYDE DEHYDROGENASE-PHOSPHOPANTETHEINYL TRANSFERASE"/>
    <property type="match status" value="1"/>
</dbReference>
<comment type="similarity">
    <text evidence="1">Belongs to the P-Pant transferase superfamily. Gsp/Sfp/HetI/AcpT family.</text>
</comment>
<dbReference type="OrthoDB" id="9808281at2"/>
<keyword evidence="2 5" id="KW-0808">Transferase</keyword>
<feature type="domain" description="4'-phosphopantetheinyl transferase N-terminal" evidence="4">
    <location>
        <begin position="32"/>
        <end position="114"/>
    </location>
</feature>
<evidence type="ECO:0000256" key="1">
    <source>
        <dbReference type="ARBA" id="ARBA00010990"/>
    </source>
</evidence>
<dbReference type="Pfam" id="PF22624">
    <property type="entry name" value="AASDHPPT_N"/>
    <property type="match status" value="1"/>
</dbReference>
<dbReference type="InterPro" id="IPR008278">
    <property type="entry name" value="4-PPantetheinyl_Trfase_dom"/>
</dbReference>
<dbReference type="Pfam" id="PF01648">
    <property type="entry name" value="ACPS"/>
    <property type="match status" value="1"/>
</dbReference>
<dbReference type="Proteomes" id="UP000184476">
    <property type="component" value="Unassembled WGS sequence"/>
</dbReference>
<dbReference type="InterPro" id="IPR050559">
    <property type="entry name" value="P-Pant_transferase_sf"/>
</dbReference>
<evidence type="ECO:0000259" key="4">
    <source>
        <dbReference type="Pfam" id="PF22624"/>
    </source>
</evidence>
<evidence type="ECO:0000259" key="3">
    <source>
        <dbReference type="Pfam" id="PF01648"/>
    </source>
</evidence>
<feature type="domain" description="4'-phosphopantetheinyl transferase" evidence="3">
    <location>
        <begin position="119"/>
        <end position="190"/>
    </location>
</feature>
<dbReference type="RefSeq" id="WP_073156684.1">
    <property type="nucleotide sequence ID" value="NZ_FQVL01000012.1"/>
</dbReference>
<dbReference type="GO" id="GO:0008897">
    <property type="term" value="F:holo-[acyl-carrier-protein] synthase activity"/>
    <property type="evidence" value="ECO:0007669"/>
    <property type="project" value="InterPro"/>
</dbReference>
<proteinExistence type="inferred from homology"/>
<dbReference type="GO" id="GO:0019878">
    <property type="term" value="P:lysine biosynthetic process via aminoadipic acid"/>
    <property type="evidence" value="ECO:0007669"/>
    <property type="project" value="TreeGrafter"/>
</dbReference>
<organism evidence="5 6">
    <name type="scientific">Seinonella peptonophila</name>
    <dbReference type="NCBI Taxonomy" id="112248"/>
    <lineage>
        <taxon>Bacteria</taxon>
        <taxon>Bacillati</taxon>
        <taxon>Bacillota</taxon>
        <taxon>Bacilli</taxon>
        <taxon>Bacillales</taxon>
        <taxon>Thermoactinomycetaceae</taxon>
        <taxon>Seinonella</taxon>
    </lineage>
</organism>
<dbReference type="GO" id="GO:0000287">
    <property type="term" value="F:magnesium ion binding"/>
    <property type="evidence" value="ECO:0007669"/>
    <property type="project" value="InterPro"/>
</dbReference>
<dbReference type="PANTHER" id="PTHR12215">
    <property type="entry name" value="PHOSPHOPANTETHEINE TRANSFERASE"/>
    <property type="match status" value="1"/>
</dbReference>
<accession>A0A1M5A7K1</accession>
<evidence type="ECO:0000256" key="2">
    <source>
        <dbReference type="ARBA" id="ARBA00022679"/>
    </source>
</evidence>
<dbReference type="SUPFAM" id="SSF56214">
    <property type="entry name" value="4'-phosphopantetheinyl transferase"/>
    <property type="match status" value="2"/>
</dbReference>
<dbReference type="InterPro" id="IPR055066">
    <property type="entry name" value="AASDHPPT_N"/>
</dbReference>
<reference evidence="5 6" key="1">
    <citation type="submission" date="2016-11" db="EMBL/GenBank/DDBJ databases">
        <authorList>
            <person name="Jaros S."/>
            <person name="Januszkiewicz K."/>
            <person name="Wedrychowicz H."/>
        </authorList>
    </citation>
    <scope>NUCLEOTIDE SEQUENCE [LARGE SCALE GENOMIC DNA]</scope>
    <source>
        <strain evidence="5 6">DSM 44666</strain>
    </source>
</reference>
<dbReference type="STRING" id="112248.SAMN05444392_11250"/>
<keyword evidence="6" id="KW-1185">Reference proteome</keyword>
<dbReference type="GO" id="GO:0005829">
    <property type="term" value="C:cytosol"/>
    <property type="evidence" value="ECO:0007669"/>
    <property type="project" value="TreeGrafter"/>
</dbReference>
<evidence type="ECO:0000313" key="5">
    <source>
        <dbReference type="EMBL" id="SHF25986.1"/>
    </source>
</evidence>
<gene>
    <name evidence="5" type="ORF">SAMN05444392_11250</name>
</gene>
<dbReference type="AlphaFoldDB" id="A0A1M5A7K1"/>